<evidence type="ECO:0000256" key="4">
    <source>
        <dbReference type="ARBA" id="ARBA00023150"/>
    </source>
</evidence>
<keyword evidence="6" id="KW-0500">Molybdenum</keyword>
<keyword evidence="9" id="KW-1185">Reference proteome</keyword>
<dbReference type="Gene3D" id="2.170.190.11">
    <property type="entry name" value="Molybdopterin biosynthesis moea protein, domain 3"/>
    <property type="match status" value="1"/>
</dbReference>
<dbReference type="Gene3D" id="2.40.340.10">
    <property type="entry name" value="MoeA, C-terminal, domain IV"/>
    <property type="match status" value="1"/>
</dbReference>
<evidence type="ECO:0000313" key="9">
    <source>
        <dbReference type="Proteomes" id="UP000251800"/>
    </source>
</evidence>
<dbReference type="CDD" id="cd00887">
    <property type="entry name" value="MoeA"/>
    <property type="match status" value="1"/>
</dbReference>
<comment type="catalytic activity">
    <reaction evidence="5">
        <text>adenylyl-molybdopterin + molybdate = Mo-molybdopterin + AMP + H(+)</text>
        <dbReference type="Rhea" id="RHEA:35047"/>
        <dbReference type="ChEBI" id="CHEBI:15378"/>
        <dbReference type="ChEBI" id="CHEBI:36264"/>
        <dbReference type="ChEBI" id="CHEBI:62727"/>
        <dbReference type="ChEBI" id="CHEBI:71302"/>
        <dbReference type="ChEBI" id="CHEBI:456215"/>
        <dbReference type="EC" id="2.10.1.1"/>
    </reaction>
</comment>
<evidence type="ECO:0000313" key="8">
    <source>
        <dbReference type="EMBL" id="PWN54652.1"/>
    </source>
</evidence>
<evidence type="ECO:0000259" key="7">
    <source>
        <dbReference type="SMART" id="SM00852"/>
    </source>
</evidence>
<dbReference type="InterPro" id="IPR036135">
    <property type="entry name" value="MoeA_linker/N_sf"/>
</dbReference>
<dbReference type="Pfam" id="PF00994">
    <property type="entry name" value="MoCF_biosynth"/>
    <property type="match status" value="1"/>
</dbReference>
<dbReference type="RefSeq" id="WP_109721573.1">
    <property type="nucleotide sequence ID" value="NZ_QEQK01000020.1"/>
</dbReference>
<feature type="domain" description="MoaB/Mog" evidence="7">
    <location>
        <begin position="171"/>
        <end position="309"/>
    </location>
</feature>
<dbReference type="InterPro" id="IPR038987">
    <property type="entry name" value="MoeA-like"/>
</dbReference>
<dbReference type="SUPFAM" id="SSF53218">
    <property type="entry name" value="Molybdenum cofactor biosynthesis proteins"/>
    <property type="match status" value="1"/>
</dbReference>
<protein>
    <recommendedName>
        <fullName evidence="6">Molybdopterin molybdenumtransferase</fullName>
        <ecNumber evidence="6">2.10.1.1</ecNumber>
    </recommendedName>
</protein>
<gene>
    <name evidence="8" type="ORF">DEH80_16215</name>
</gene>
<dbReference type="EC" id="2.10.1.1" evidence="6"/>
<dbReference type="Pfam" id="PF03453">
    <property type="entry name" value="MoeA_N"/>
    <property type="match status" value="1"/>
</dbReference>
<evidence type="ECO:0000256" key="1">
    <source>
        <dbReference type="ARBA" id="ARBA00002901"/>
    </source>
</evidence>
<evidence type="ECO:0000256" key="2">
    <source>
        <dbReference type="ARBA" id="ARBA00005046"/>
    </source>
</evidence>
<evidence type="ECO:0000256" key="6">
    <source>
        <dbReference type="RuleBase" id="RU365090"/>
    </source>
</evidence>
<comment type="cofactor">
    <cofactor evidence="6">
        <name>Mg(2+)</name>
        <dbReference type="ChEBI" id="CHEBI:18420"/>
    </cofactor>
</comment>
<dbReference type="UniPathway" id="UPA00344"/>
<dbReference type="SUPFAM" id="SSF63882">
    <property type="entry name" value="MoeA N-terminal region -like"/>
    <property type="match status" value="1"/>
</dbReference>
<dbReference type="Proteomes" id="UP000251800">
    <property type="component" value="Unassembled WGS sequence"/>
</dbReference>
<accession>A0A383XPU8</accession>
<dbReference type="InterPro" id="IPR005110">
    <property type="entry name" value="MoeA_linker/N"/>
</dbReference>
<keyword evidence="6 8" id="KW-0808">Transferase</keyword>
<organism evidence="8 9">
    <name type="scientific">Abyssibacter profundi</name>
    <dbReference type="NCBI Taxonomy" id="2182787"/>
    <lineage>
        <taxon>Bacteria</taxon>
        <taxon>Pseudomonadati</taxon>
        <taxon>Pseudomonadota</taxon>
        <taxon>Gammaproteobacteria</taxon>
        <taxon>Chromatiales</taxon>
        <taxon>Oceanococcaceae</taxon>
        <taxon>Abyssibacter</taxon>
    </lineage>
</organism>
<reference evidence="8 9" key="1">
    <citation type="submission" date="2018-05" db="EMBL/GenBank/DDBJ databases">
        <title>Abyssibacter profundi OUC007T gen. nov., sp. nov, a marine bacterium isolated from seawater of the Mariana Trench.</title>
        <authorList>
            <person name="Zhou S."/>
        </authorList>
    </citation>
    <scope>NUCLEOTIDE SEQUENCE [LARGE SCALE GENOMIC DNA]</scope>
    <source>
        <strain evidence="8 9">OUC007</strain>
    </source>
</reference>
<dbReference type="EMBL" id="QEQK01000020">
    <property type="protein sequence ID" value="PWN54652.1"/>
    <property type="molecule type" value="Genomic_DNA"/>
</dbReference>
<dbReference type="GO" id="GO:0005829">
    <property type="term" value="C:cytosol"/>
    <property type="evidence" value="ECO:0007669"/>
    <property type="project" value="TreeGrafter"/>
</dbReference>
<comment type="similarity">
    <text evidence="3 6">Belongs to the MoeA family.</text>
</comment>
<dbReference type="Pfam" id="PF03454">
    <property type="entry name" value="MoeA_C"/>
    <property type="match status" value="1"/>
</dbReference>
<dbReference type="InterPro" id="IPR036425">
    <property type="entry name" value="MoaB/Mog-like_dom_sf"/>
</dbReference>
<dbReference type="InterPro" id="IPR001453">
    <property type="entry name" value="MoaB/Mog_dom"/>
</dbReference>
<comment type="function">
    <text evidence="1 6">Catalyzes the insertion of molybdate into adenylated molybdopterin with the concomitant release of AMP.</text>
</comment>
<dbReference type="SMART" id="SM00852">
    <property type="entry name" value="MoCF_biosynth"/>
    <property type="match status" value="1"/>
</dbReference>
<dbReference type="NCBIfam" id="TIGR00177">
    <property type="entry name" value="molyb_syn"/>
    <property type="match status" value="1"/>
</dbReference>
<keyword evidence="6" id="KW-0479">Metal-binding</keyword>
<dbReference type="GO" id="GO:0046872">
    <property type="term" value="F:metal ion binding"/>
    <property type="evidence" value="ECO:0007669"/>
    <property type="project" value="UniProtKB-UniRule"/>
</dbReference>
<sequence>MISFDAAQASYAEHVQPLPSEPLPTAAASGRVLRADAVAAVDLPRFDQSAMDGYAIRHQDAPGRLPLQGRAEAGGAAPVLEPGSCVRILTGAPLPAGADTVVPQEQVESDARHVRFVDGAQPGRHIRKRAEEVAAGQRIAEAGQRLSPGGVAALCAAGVASVEVTRLPRVTVLVTGDEVVPAGQPLSDSATPDANGPLITAWLRAAGVAELQTVAVADTRQAVDRALAEALDQSDLVITSGGASVGDRDFIPEAADAAGLIRHFWKVAQKPGKPLLFASRGPQVLLALPGNPASVHLGLQLHLRSILARLAGDASPALPWQWGRLDARPTLKGDRPLFARARAHHDPAQPPRLDLLPGQGSHRLGNLLSANALVRLEPDDTGPWAAYLPI</sequence>
<dbReference type="SUPFAM" id="SSF63867">
    <property type="entry name" value="MoeA C-terminal domain-like"/>
    <property type="match status" value="1"/>
</dbReference>
<dbReference type="GO" id="GO:0006777">
    <property type="term" value="P:Mo-molybdopterin cofactor biosynthetic process"/>
    <property type="evidence" value="ECO:0007669"/>
    <property type="project" value="UniProtKB-UniRule"/>
</dbReference>
<dbReference type="AlphaFoldDB" id="A0A383XPU8"/>
<dbReference type="PANTHER" id="PTHR10192:SF5">
    <property type="entry name" value="GEPHYRIN"/>
    <property type="match status" value="1"/>
</dbReference>
<keyword evidence="4 6" id="KW-0501">Molybdenum cofactor biosynthesis</keyword>
<name>A0A383XPU8_9GAMM</name>
<dbReference type="GO" id="GO:0061599">
    <property type="term" value="F:molybdopterin molybdotransferase activity"/>
    <property type="evidence" value="ECO:0007669"/>
    <property type="project" value="UniProtKB-UniRule"/>
</dbReference>
<dbReference type="Gene3D" id="3.90.105.10">
    <property type="entry name" value="Molybdopterin biosynthesis moea protein, domain 2"/>
    <property type="match status" value="1"/>
</dbReference>
<proteinExistence type="inferred from homology"/>
<keyword evidence="6" id="KW-0460">Magnesium</keyword>
<evidence type="ECO:0000256" key="5">
    <source>
        <dbReference type="ARBA" id="ARBA00047317"/>
    </source>
</evidence>
<comment type="caution">
    <text evidence="8">The sequence shown here is derived from an EMBL/GenBank/DDBJ whole genome shotgun (WGS) entry which is preliminary data.</text>
</comment>
<dbReference type="InterPro" id="IPR005111">
    <property type="entry name" value="MoeA_C_domain_IV"/>
</dbReference>
<comment type="pathway">
    <text evidence="2 6">Cofactor biosynthesis; molybdopterin biosynthesis.</text>
</comment>
<dbReference type="OrthoDB" id="9804758at2"/>
<dbReference type="InterPro" id="IPR036688">
    <property type="entry name" value="MoeA_C_domain_IV_sf"/>
</dbReference>
<dbReference type="Gene3D" id="3.40.980.10">
    <property type="entry name" value="MoaB/Mog-like domain"/>
    <property type="match status" value="1"/>
</dbReference>
<evidence type="ECO:0000256" key="3">
    <source>
        <dbReference type="ARBA" id="ARBA00010763"/>
    </source>
</evidence>
<dbReference type="PANTHER" id="PTHR10192">
    <property type="entry name" value="MOLYBDOPTERIN BIOSYNTHESIS PROTEIN"/>
    <property type="match status" value="1"/>
</dbReference>